<keyword evidence="2" id="KW-0446">Lipid-binding</keyword>
<dbReference type="SMART" id="SM00499">
    <property type="entry name" value="AAI"/>
    <property type="match status" value="1"/>
</dbReference>
<dbReference type="OrthoDB" id="1862539at2759"/>
<name>A0A8X8WHD1_SALSN</name>
<proteinExistence type="predicted"/>
<evidence type="ECO:0000259" key="4">
    <source>
        <dbReference type="SMART" id="SM00499"/>
    </source>
</evidence>
<dbReference type="CDD" id="cd01960">
    <property type="entry name" value="nsLTP1"/>
    <property type="match status" value="1"/>
</dbReference>
<evidence type="ECO:0000256" key="2">
    <source>
        <dbReference type="ARBA" id="ARBA00023121"/>
    </source>
</evidence>
<dbReference type="PANTHER" id="PTHR33076">
    <property type="entry name" value="NON-SPECIFIC LIPID-TRANSFER PROTEIN 2-RELATED"/>
    <property type="match status" value="1"/>
</dbReference>
<feature type="chain" id="PRO_5036455721" description="Bifunctional inhibitor/plant lipid transfer protein/seed storage helical domain-containing protein" evidence="3">
    <location>
        <begin position="21"/>
        <end position="110"/>
    </location>
</feature>
<evidence type="ECO:0000313" key="6">
    <source>
        <dbReference type="Proteomes" id="UP000298416"/>
    </source>
</evidence>
<reference evidence="5" key="2">
    <citation type="submission" date="2020-08" db="EMBL/GenBank/DDBJ databases">
        <title>Plant Genome Project.</title>
        <authorList>
            <person name="Zhang R.-G."/>
        </authorList>
    </citation>
    <scope>NUCLEOTIDE SEQUENCE</scope>
    <source>
        <strain evidence="5">Huo1</strain>
        <tissue evidence="5">Leaf</tissue>
    </source>
</reference>
<dbReference type="InterPro" id="IPR016140">
    <property type="entry name" value="Bifunc_inhib/LTP/seed_store"/>
</dbReference>
<evidence type="ECO:0000256" key="1">
    <source>
        <dbReference type="ARBA" id="ARBA00022448"/>
    </source>
</evidence>
<dbReference type="InterPro" id="IPR000528">
    <property type="entry name" value="Plant_nsLTP"/>
</dbReference>
<protein>
    <recommendedName>
        <fullName evidence="4">Bifunctional inhibitor/plant lipid transfer protein/seed storage helical domain-containing protein</fullName>
    </recommendedName>
</protein>
<dbReference type="Pfam" id="PF00234">
    <property type="entry name" value="Tryp_alpha_amyl"/>
    <property type="match status" value="1"/>
</dbReference>
<reference evidence="5" key="1">
    <citation type="submission" date="2018-01" db="EMBL/GenBank/DDBJ databases">
        <authorList>
            <person name="Mao J.F."/>
        </authorList>
    </citation>
    <scope>NUCLEOTIDE SEQUENCE</scope>
    <source>
        <strain evidence="5">Huo1</strain>
        <tissue evidence="5">Leaf</tissue>
    </source>
</reference>
<sequence length="110" mass="12058">MSRFLHILALLLFVSKYVVSAPSCVLVVKDVAPCLEYLQGKGASPECCQGVNDLRGYAKTKEDRTAICSCVKQALSSYKYDPKLIPLLPKKCGSNLELPPVDKDYDCSKA</sequence>
<dbReference type="Proteomes" id="UP000298416">
    <property type="component" value="Unassembled WGS sequence"/>
</dbReference>
<feature type="signal peptide" evidence="3">
    <location>
        <begin position="1"/>
        <end position="20"/>
    </location>
</feature>
<dbReference type="GO" id="GO:0006869">
    <property type="term" value="P:lipid transport"/>
    <property type="evidence" value="ECO:0007669"/>
    <property type="project" value="InterPro"/>
</dbReference>
<dbReference type="AlphaFoldDB" id="A0A8X8WHD1"/>
<dbReference type="GO" id="GO:0008289">
    <property type="term" value="F:lipid binding"/>
    <property type="evidence" value="ECO:0007669"/>
    <property type="project" value="UniProtKB-KW"/>
</dbReference>
<organism evidence="5">
    <name type="scientific">Salvia splendens</name>
    <name type="common">Scarlet sage</name>
    <dbReference type="NCBI Taxonomy" id="180675"/>
    <lineage>
        <taxon>Eukaryota</taxon>
        <taxon>Viridiplantae</taxon>
        <taxon>Streptophyta</taxon>
        <taxon>Embryophyta</taxon>
        <taxon>Tracheophyta</taxon>
        <taxon>Spermatophyta</taxon>
        <taxon>Magnoliopsida</taxon>
        <taxon>eudicotyledons</taxon>
        <taxon>Gunneridae</taxon>
        <taxon>Pentapetalae</taxon>
        <taxon>asterids</taxon>
        <taxon>lamiids</taxon>
        <taxon>Lamiales</taxon>
        <taxon>Lamiaceae</taxon>
        <taxon>Nepetoideae</taxon>
        <taxon>Mentheae</taxon>
        <taxon>Salviinae</taxon>
        <taxon>Salvia</taxon>
        <taxon>Salvia subgen. Calosphace</taxon>
        <taxon>core Calosphace</taxon>
    </lineage>
</organism>
<gene>
    <name evidence="5" type="ORF">SASPL_145593</name>
</gene>
<keyword evidence="1" id="KW-0813">Transport</keyword>
<accession>A0A8X8WHD1</accession>
<keyword evidence="6" id="KW-1185">Reference proteome</keyword>
<dbReference type="EMBL" id="PNBA02000017">
    <property type="protein sequence ID" value="KAG6395002.1"/>
    <property type="molecule type" value="Genomic_DNA"/>
</dbReference>
<feature type="domain" description="Bifunctional inhibitor/plant lipid transfer protein/seed storage helical" evidence="4">
    <location>
        <begin position="24"/>
        <end position="107"/>
    </location>
</feature>
<keyword evidence="3" id="KW-0732">Signal</keyword>
<comment type="caution">
    <text evidence="5">The sequence shown here is derived from an EMBL/GenBank/DDBJ whole genome shotgun (WGS) entry which is preliminary data.</text>
</comment>
<evidence type="ECO:0000313" key="5">
    <source>
        <dbReference type="EMBL" id="KAG6395002.1"/>
    </source>
</evidence>
<evidence type="ECO:0000256" key="3">
    <source>
        <dbReference type="SAM" id="SignalP"/>
    </source>
</evidence>